<feature type="region of interest" description="Disordered" evidence="1">
    <location>
        <begin position="144"/>
        <end position="173"/>
    </location>
</feature>
<dbReference type="AlphaFoldDB" id="A0A9Q3EPZ6"/>
<evidence type="ECO:0000313" key="3">
    <source>
        <dbReference type="Proteomes" id="UP000765509"/>
    </source>
</evidence>
<organism evidence="2 3">
    <name type="scientific">Austropuccinia psidii MF-1</name>
    <dbReference type="NCBI Taxonomy" id="1389203"/>
    <lineage>
        <taxon>Eukaryota</taxon>
        <taxon>Fungi</taxon>
        <taxon>Dikarya</taxon>
        <taxon>Basidiomycota</taxon>
        <taxon>Pucciniomycotina</taxon>
        <taxon>Pucciniomycetes</taxon>
        <taxon>Pucciniales</taxon>
        <taxon>Sphaerophragmiaceae</taxon>
        <taxon>Austropuccinia</taxon>
    </lineage>
</organism>
<evidence type="ECO:0000313" key="2">
    <source>
        <dbReference type="EMBL" id="MBW0522853.1"/>
    </source>
</evidence>
<accession>A0A9Q3EPZ6</accession>
<name>A0A9Q3EPZ6_9BASI</name>
<sequence length="173" mass="19407">MRVPDIKELQALKKLAIKVGEIVPHAAGVEGLFSMMSAIKTKSQNPMRPSVLKMISQIKLGILHSQTSCNKRQTQSSKMSDPFSSATEYDRMTGYDAFDTTGDLEDFEEGVFGFEEDPLPSRQDAFMETLFDFDLLEQSTAGNEANVDDMINPHYDEGEWDPAQVFSKNREAQ</sequence>
<keyword evidence="3" id="KW-1185">Reference proteome</keyword>
<evidence type="ECO:0000256" key="1">
    <source>
        <dbReference type="SAM" id="MobiDB-lite"/>
    </source>
</evidence>
<dbReference type="OrthoDB" id="2445862at2759"/>
<comment type="caution">
    <text evidence="2">The sequence shown here is derived from an EMBL/GenBank/DDBJ whole genome shotgun (WGS) entry which is preliminary data.</text>
</comment>
<proteinExistence type="predicted"/>
<reference evidence="2" key="1">
    <citation type="submission" date="2021-03" db="EMBL/GenBank/DDBJ databases">
        <title>Draft genome sequence of rust myrtle Austropuccinia psidii MF-1, a brazilian biotype.</title>
        <authorList>
            <person name="Quecine M.C."/>
            <person name="Pachon D.M.R."/>
            <person name="Bonatelli M.L."/>
            <person name="Correr F.H."/>
            <person name="Franceschini L.M."/>
            <person name="Leite T.F."/>
            <person name="Margarido G.R.A."/>
            <person name="Almeida C.A."/>
            <person name="Ferrarezi J.A."/>
            <person name="Labate C.A."/>
        </authorList>
    </citation>
    <scope>NUCLEOTIDE SEQUENCE</scope>
    <source>
        <strain evidence="2">MF-1</strain>
    </source>
</reference>
<protein>
    <submittedName>
        <fullName evidence="2">Uncharacterized protein</fullName>
    </submittedName>
</protein>
<gene>
    <name evidence="2" type="ORF">O181_062568</name>
</gene>
<dbReference type="Proteomes" id="UP000765509">
    <property type="component" value="Unassembled WGS sequence"/>
</dbReference>
<dbReference type="EMBL" id="AVOT02029868">
    <property type="protein sequence ID" value="MBW0522853.1"/>
    <property type="molecule type" value="Genomic_DNA"/>
</dbReference>